<evidence type="ECO:0000256" key="7">
    <source>
        <dbReference type="ARBA" id="ARBA00026066"/>
    </source>
</evidence>
<evidence type="ECO:0000256" key="10">
    <source>
        <dbReference type="ARBA" id="ARBA00030781"/>
    </source>
</evidence>
<dbReference type="CDD" id="cd00756">
    <property type="entry name" value="MoaE"/>
    <property type="match status" value="1"/>
</dbReference>
<comment type="subunit">
    <text evidence="7">Heterotetramer of 2 MoaD subunits and 2 MoaE subunits. Also stable as homodimer. The enzyme changes between these two forms during catalysis.</text>
</comment>
<accession>A0A8J6UPV7</accession>
<dbReference type="InterPro" id="IPR036563">
    <property type="entry name" value="MoaE_sf"/>
</dbReference>
<evidence type="ECO:0000256" key="11">
    <source>
        <dbReference type="ARBA" id="ARBA00032474"/>
    </source>
</evidence>
<reference evidence="13" key="1">
    <citation type="submission" date="2020-09" db="EMBL/GenBank/DDBJ databases">
        <title>A novel bacterium of genus Neiella, isolated from South China Sea.</title>
        <authorList>
            <person name="Huang H."/>
            <person name="Mo K."/>
            <person name="Hu Y."/>
        </authorList>
    </citation>
    <scope>NUCLEOTIDE SEQUENCE</scope>
    <source>
        <strain evidence="13">HB171785</strain>
    </source>
</reference>
<evidence type="ECO:0000256" key="3">
    <source>
        <dbReference type="ARBA" id="ARBA00011950"/>
    </source>
</evidence>
<evidence type="ECO:0000256" key="4">
    <source>
        <dbReference type="ARBA" id="ARBA00013858"/>
    </source>
</evidence>
<evidence type="ECO:0000256" key="1">
    <source>
        <dbReference type="ARBA" id="ARBA00005046"/>
    </source>
</evidence>
<comment type="catalytic activity">
    <reaction evidence="12">
        <text>2 [molybdopterin-synthase sulfur-carrier protein]-C-terminal-Gly-aminoethanethioate + cyclic pyranopterin phosphate + H2O = molybdopterin + 2 [molybdopterin-synthase sulfur-carrier protein]-C-terminal Gly-Gly + 2 H(+)</text>
        <dbReference type="Rhea" id="RHEA:26333"/>
        <dbReference type="Rhea" id="RHEA-COMP:12202"/>
        <dbReference type="Rhea" id="RHEA-COMP:19907"/>
        <dbReference type="ChEBI" id="CHEBI:15377"/>
        <dbReference type="ChEBI" id="CHEBI:15378"/>
        <dbReference type="ChEBI" id="CHEBI:58698"/>
        <dbReference type="ChEBI" id="CHEBI:59648"/>
        <dbReference type="ChEBI" id="CHEBI:90778"/>
        <dbReference type="ChEBI" id="CHEBI:232372"/>
        <dbReference type="EC" id="2.8.1.12"/>
    </reaction>
</comment>
<dbReference type="FunFam" id="3.90.1170.40:FF:000001">
    <property type="entry name" value="Molybdopterin synthase catalytic subunit MoaE"/>
    <property type="match status" value="1"/>
</dbReference>
<dbReference type="NCBIfam" id="NF007959">
    <property type="entry name" value="PRK10678.1"/>
    <property type="match status" value="1"/>
</dbReference>
<keyword evidence="5 13" id="KW-0808">Transferase</keyword>
<comment type="similarity">
    <text evidence="2">Belongs to the MoaE family.</text>
</comment>
<dbReference type="GO" id="GO:0030366">
    <property type="term" value="F:molybdopterin synthase activity"/>
    <property type="evidence" value="ECO:0007669"/>
    <property type="project" value="UniProtKB-EC"/>
</dbReference>
<gene>
    <name evidence="13" type="primary">moaE</name>
    <name evidence="13" type="ORF">IC617_09160</name>
</gene>
<dbReference type="Pfam" id="PF02391">
    <property type="entry name" value="MoaE"/>
    <property type="match status" value="1"/>
</dbReference>
<comment type="caution">
    <text evidence="13">The sequence shown here is derived from an EMBL/GenBank/DDBJ whole genome shotgun (WGS) entry which is preliminary data.</text>
</comment>
<comment type="pathway">
    <text evidence="1">Cofactor biosynthesis; molybdopterin biosynthesis.</text>
</comment>
<evidence type="ECO:0000256" key="2">
    <source>
        <dbReference type="ARBA" id="ARBA00005426"/>
    </source>
</evidence>
<dbReference type="GO" id="GO:0006777">
    <property type="term" value="P:Mo-molybdopterin cofactor biosynthetic process"/>
    <property type="evidence" value="ECO:0007669"/>
    <property type="project" value="UniProtKB-KW"/>
</dbReference>
<dbReference type="EC" id="2.8.1.12" evidence="3"/>
<name>A0A8J6UPV7_9GAMM</name>
<dbReference type="PANTHER" id="PTHR23404">
    <property type="entry name" value="MOLYBDOPTERIN SYNTHASE RELATED"/>
    <property type="match status" value="1"/>
</dbReference>
<evidence type="ECO:0000256" key="9">
    <source>
        <dbReference type="ARBA" id="ARBA00030407"/>
    </source>
</evidence>
<dbReference type="UniPathway" id="UPA00344"/>
<proteinExistence type="inferred from homology"/>
<protein>
    <recommendedName>
        <fullName evidence="4">Molybdopterin synthase catalytic subunit</fullName>
        <ecNumber evidence="3">2.8.1.12</ecNumber>
    </recommendedName>
    <alternativeName>
        <fullName evidence="10">MPT synthase subunit 2</fullName>
    </alternativeName>
    <alternativeName>
        <fullName evidence="8">Molybdenum cofactor biosynthesis protein E</fullName>
    </alternativeName>
    <alternativeName>
        <fullName evidence="9">Molybdopterin-converting factor large subunit</fullName>
    </alternativeName>
    <alternativeName>
        <fullName evidence="11">Molybdopterin-converting factor subunit 2</fullName>
    </alternativeName>
</protein>
<dbReference type="Gene3D" id="3.90.1170.40">
    <property type="entry name" value="Molybdopterin biosynthesis MoaE subunit"/>
    <property type="match status" value="1"/>
</dbReference>
<dbReference type="EMBL" id="JACXAF010000010">
    <property type="protein sequence ID" value="MBD1389597.1"/>
    <property type="molecule type" value="Genomic_DNA"/>
</dbReference>
<sequence length="148" mass="16492">MRLAVNEHWIDVAEHLSWLSADHNAGAVVNFIGQVRQQNLNEEVTGLVLEHYPAMTEKSLTGLIEQAAARWPLLRISVFHRVGALVPGDPIVFVGVSSAHRDAAFEGARFLMDKLKTQAPFWKKETTKDGDRWLDARACDTDAAASWD</sequence>
<evidence type="ECO:0000256" key="12">
    <source>
        <dbReference type="ARBA" id="ARBA00049878"/>
    </source>
</evidence>
<evidence type="ECO:0000256" key="5">
    <source>
        <dbReference type="ARBA" id="ARBA00022679"/>
    </source>
</evidence>
<organism evidence="13 14">
    <name type="scientific">Neiella litorisoli</name>
    <dbReference type="NCBI Taxonomy" id="2771431"/>
    <lineage>
        <taxon>Bacteria</taxon>
        <taxon>Pseudomonadati</taxon>
        <taxon>Pseudomonadota</taxon>
        <taxon>Gammaproteobacteria</taxon>
        <taxon>Alteromonadales</taxon>
        <taxon>Echinimonadaceae</taxon>
        <taxon>Neiella</taxon>
    </lineage>
</organism>
<dbReference type="Proteomes" id="UP000638014">
    <property type="component" value="Unassembled WGS sequence"/>
</dbReference>
<keyword evidence="6" id="KW-0501">Molybdenum cofactor biosynthesis</keyword>
<dbReference type="AlphaFoldDB" id="A0A8J6UPV7"/>
<dbReference type="InterPro" id="IPR003448">
    <property type="entry name" value="Mopterin_biosynth_MoaE"/>
</dbReference>
<dbReference type="SUPFAM" id="SSF54690">
    <property type="entry name" value="Molybdopterin synthase subunit MoaE"/>
    <property type="match status" value="1"/>
</dbReference>
<keyword evidence="14" id="KW-1185">Reference proteome</keyword>
<evidence type="ECO:0000256" key="8">
    <source>
        <dbReference type="ARBA" id="ARBA00029745"/>
    </source>
</evidence>
<evidence type="ECO:0000256" key="6">
    <source>
        <dbReference type="ARBA" id="ARBA00023150"/>
    </source>
</evidence>
<evidence type="ECO:0000313" key="13">
    <source>
        <dbReference type="EMBL" id="MBD1389597.1"/>
    </source>
</evidence>
<evidence type="ECO:0000313" key="14">
    <source>
        <dbReference type="Proteomes" id="UP000638014"/>
    </source>
</evidence>